<organism evidence="3 4">
    <name type="scientific">Methanobacterium lacus (strain AL-21)</name>
    <dbReference type="NCBI Taxonomy" id="877455"/>
    <lineage>
        <taxon>Archaea</taxon>
        <taxon>Methanobacteriati</taxon>
        <taxon>Methanobacteriota</taxon>
        <taxon>Methanomada group</taxon>
        <taxon>Methanobacteria</taxon>
        <taxon>Methanobacteriales</taxon>
        <taxon>Methanobacteriaceae</taxon>
        <taxon>Methanobacterium</taxon>
    </lineage>
</organism>
<keyword evidence="4" id="KW-1185">Reference proteome</keyword>
<evidence type="ECO:0000313" key="3">
    <source>
        <dbReference type="EMBL" id="ADZ10431.1"/>
    </source>
</evidence>
<dbReference type="OrthoDB" id="75177at2157"/>
<dbReference type="Pfam" id="PF08245">
    <property type="entry name" value="Mur_ligase_M"/>
    <property type="match status" value="1"/>
</dbReference>
<dbReference type="GO" id="GO:0005524">
    <property type="term" value="F:ATP binding"/>
    <property type="evidence" value="ECO:0007669"/>
    <property type="project" value="InterPro"/>
</dbReference>
<dbReference type="PANTHER" id="PTHR43445">
    <property type="entry name" value="UDP-N-ACETYLMURAMATE--L-ALANINE LIGASE-RELATED"/>
    <property type="match status" value="1"/>
</dbReference>
<dbReference type="EMBL" id="CP002551">
    <property type="protein sequence ID" value="ADZ10431.1"/>
    <property type="molecule type" value="Genomic_DNA"/>
</dbReference>
<feature type="transmembrane region" description="Helical" evidence="1">
    <location>
        <begin position="12"/>
        <end position="30"/>
    </location>
</feature>
<name>F0TCP1_METLA</name>
<keyword evidence="1" id="KW-1133">Transmembrane helix</keyword>
<dbReference type="Proteomes" id="UP000007490">
    <property type="component" value="Chromosome"/>
</dbReference>
<dbReference type="STRING" id="877455.Metbo_2217"/>
<dbReference type="InterPro" id="IPR013221">
    <property type="entry name" value="Mur_ligase_cen"/>
</dbReference>
<dbReference type="SUPFAM" id="SSF51984">
    <property type="entry name" value="MurCD N-terminal domain"/>
    <property type="match status" value="1"/>
</dbReference>
<feature type="domain" description="Mur ligase central" evidence="2">
    <location>
        <begin position="118"/>
        <end position="339"/>
    </location>
</feature>
<dbReference type="AlphaFoldDB" id="F0TCP1"/>
<keyword evidence="1" id="KW-0472">Membrane</keyword>
<dbReference type="SUPFAM" id="SSF53244">
    <property type="entry name" value="MurD-like peptide ligases, peptide-binding domain"/>
    <property type="match status" value="1"/>
</dbReference>
<dbReference type="KEGG" id="mel:Metbo_2217"/>
<accession>F0TCP1</accession>
<keyword evidence="1" id="KW-0812">Transmembrane</keyword>
<dbReference type="InterPro" id="IPR036565">
    <property type="entry name" value="Mur-like_cat_sf"/>
</dbReference>
<dbReference type="RefSeq" id="WP_013645782.1">
    <property type="nucleotide sequence ID" value="NC_015216.1"/>
</dbReference>
<reference evidence="3 4" key="2">
    <citation type="journal article" date="2014" name="Int. J. Syst. Evol. Microbiol.">
        <title>Methanobacterium paludis sp. nov. and a novel strain of Methanobacterium lacus isolated from northern peatlands.</title>
        <authorList>
            <person name="Cadillo-Quiroz H."/>
            <person name="Brauer S.L."/>
            <person name="Goodson N."/>
            <person name="Yavitt J.B."/>
            <person name="Zinder S.H."/>
        </authorList>
    </citation>
    <scope>NUCLEOTIDE SEQUENCE [LARGE SCALE GENOMIC DNA]</scope>
    <source>
        <strain evidence="3 4">AL-21</strain>
    </source>
</reference>
<evidence type="ECO:0000259" key="2">
    <source>
        <dbReference type="Pfam" id="PF08245"/>
    </source>
</evidence>
<dbReference type="GO" id="GO:0016881">
    <property type="term" value="F:acid-amino acid ligase activity"/>
    <property type="evidence" value="ECO:0007669"/>
    <property type="project" value="InterPro"/>
</dbReference>
<gene>
    <name evidence="3" type="ordered locus">Metbo_2217</name>
</gene>
<proteinExistence type="predicted"/>
<sequence length="508" mass="56552">MINSENRQKPVYGVVGICGVVGNLVSRMLMDKKFRVMGTDMSPAKGCTFLYTLEDYDFPKFLENHPESFFSDSDIIIPPPSLGEDSELFKLISEHGNDVMTVDDCLNQFKPDKPVLCVSGTNGKTTTTTLLKHICRTMDLKPTEHGFIKLQGNIDYIPPLQARLKGDVAVLETGTFGNTGDLEIMMKRCEPDCGVLTNINPDHLDKTHDFINYARIKGEFVDYFQKKKLIINSDDPTVWGLIKNPDSVIKFGVDTTTEDVGYKECWCGNEIEINETITGSGYYQCECGLKRPEPDYLAFDVEESEGRFKLKTPDSVFEVKMKLIGLHNVYNVTGAIVAAREYFNLPMDKILTAVETFEGVSGRIEHLFTHEEMEVILDYGHNPAGIETVLRELKKVYETITVVLTVSSESGEHGDVEIFDKVLKFGDFIVPASHASRVVAETKVEEIESGKIVLTSESVVKFDKTGTLGASSDQVLDGMKTGLKCKSSALICLGEAAFKYKKSILELK</sequence>
<dbReference type="eggNOG" id="arCOG02821">
    <property type="taxonomic scope" value="Archaea"/>
</dbReference>
<evidence type="ECO:0000256" key="1">
    <source>
        <dbReference type="SAM" id="Phobius"/>
    </source>
</evidence>
<dbReference type="Gene3D" id="3.40.1190.10">
    <property type="entry name" value="Mur-like, catalytic domain"/>
    <property type="match status" value="1"/>
</dbReference>
<dbReference type="SUPFAM" id="SSF53623">
    <property type="entry name" value="MurD-like peptide ligases, catalytic domain"/>
    <property type="match status" value="1"/>
</dbReference>
<dbReference type="HOGENOM" id="CLU_012007_0_0_2"/>
<dbReference type="InterPro" id="IPR036615">
    <property type="entry name" value="Mur_ligase_C_dom_sf"/>
</dbReference>
<dbReference type="PANTHER" id="PTHR43445:SF3">
    <property type="entry name" value="UDP-N-ACETYLMURAMATE--L-ALANINE LIGASE"/>
    <property type="match status" value="1"/>
</dbReference>
<dbReference type="Gene3D" id="3.90.190.20">
    <property type="entry name" value="Mur ligase, C-terminal domain"/>
    <property type="match status" value="1"/>
</dbReference>
<keyword evidence="3" id="KW-0436">Ligase</keyword>
<evidence type="ECO:0000313" key="4">
    <source>
        <dbReference type="Proteomes" id="UP000007490"/>
    </source>
</evidence>
<dbReference type="InterPro" id="IPR050061">
    <property type="entry name" value="MurCDEF_pg_biosynth"/>
</dbReference>
<dbReference type="GeneID" id="10278683"/>
<reference evidence="4" key="1">
    <citation type="submission" date="2011-02" db="EMBL/GenBank/DDBJ databases">
        <title>Complete sequence of Methanobacterium sp. AL-21.</title>
        <authorList>
            <consortium name="US DOE Joint Genome Institute"/>
            <person name="Lucas S."/>
            <person name="Copeland A."/>
            <person name="Lapidus A."/>
            <person name="Cheng J.-F."/>
            <person name="Goodwin L."/>
            <person name="Pitluck S."/>
            <person name="Chertkov O."/>
            <person name="Detter J.C."/>
            <person name="Han C."/>
            <person name="Tapia R."/>
            <person name="Land M."/>
            <person name="Hauser L."/>
            <person name="Kyrpides N."/>
            <person name="Ivanova N."/>
            <person name="Mikhailova N."/>
            <person name="Pagani I."/>
            <person name="Cadillo-Quiroz H."/>
            <person name="Imachi H."/>
            <person name="Zinder S."/>
            <person name="Liu W."/>
            <person name="Woyke T."/>
        </authorList>
    </citation>
    <scope>NUCLEOTIDE SEQUENCE [LARGE SCALE GENOMIC DNA]</scope>
    <source>
        <strain evidence="4">AL-21</strain>
    </source>
</reference>
<protein>
    <submittedName>
        <fullName evidence="3">Mur ligase middle domain protein</fullName>
    </submittedName>
</protein>